<feature type="domain" description="DUF1549" evidence="1">
    <location>
        <begin position="19"/>
        <end position="203"/>
    </location>
</feature>
<dbReference type="Pfam" id="PF07583">
    <property type="entry name" value="PSCyt2"/>
    <property type="match status" value="1"/>
</dbReference>
<gene>
    <name evidence="3" type="ORF">Enr10x_12510</name>
</gene>
<name>A0A517Q2V4_9PLAN</name>
<keyword evidence="4" id="KW-1185">Reference proteome</keyword>
<dbReference type="Proteomes" id="UP000315647">
    <property type="component" value="Chromosome"/>
</dbReference>
<evidence type="ECO:0000259" key="1">
    <source>
        <dbReference type="Pfam" id="PF07583"/>
    </source>
</evidence>
<evidence type="ECO:0000259" key="2">
    <source>
        <dbReference type="Pfam" id="PF07587"/>
    </source>
</evidence>
<sequence>MAITAVNTCRAEEITPTQISRLIDQRLGIDNIDQSRFATDAAFLRRVTLDLAGRIPTIVEVHDYLGNTSESRRNEAINRLMHSGVHYRNMATFWRRSWVPQADTPEFDSVTDNFERWLVHRLQQGTRYDNLVVEILTLDQSGVSPDSITPVGFYDANLSKPENLAASSTRAFLGINLDCAQCHDHPFSRWTREQFWQTAAFFAPPEMGKEDRPQPPKVRIPDTKLEFEPALLSKTEIKWPRQLDSVSLRLILVDWMKANQEQLLAKNAVNRLWAHFFGEAIIEPIDDLSRDEFQTGPRAKLLSVLSQAFIDSGYNLETLIEGIAGSHAYRLSTAPPTATVAKTVSGEDKKNDAALHIVKSTVRGLTGEQLYDSLQTAAGLPSERHDVRGGSERSQRSEFSTQFHIQRAHSAERSITQSLTLMNGTFVNELTSKEGNLMLASLLSSPFMTSAEQTDTVFIAVLGRHAKPAELLAVERSFKSHPDTSREQHLGNLFWALINSSEFNTNH</sequence>
<organism evidence="3 4">
    <name type="scientific">Gimesia panareensis</name>
    <dbReference type="NCBI Taxonomy" id="2527978"/>
    <lineage>
        <taxon>Bacteria</taxon>
        <taxon>Pseudomonadati</taxon>
        <taxon>Planctomycetota</taxon>
        <taxon>Planctomycetia</taxon>
        <taxon>Planctomycetales</taxon>
        <taxon>Planctomycetaceae</taxon>
        <taxon>Gimesia</taxon>
    </lineage>
</organism>
<dbReference type="Pfam" id="PF07587">
    <property type="entry name" value="PSD1"/>
    <property type="match status" value="1"/>
</dbReference>
<evidence type="ECO:0000313" key="4">
    <source>
        <dbReference type="Proteomes" id="UP000315647"/>
    </source>
</evidence>
<evidence type="ECO:0000313" key="3">
    <source>
        <dbReference type="EMBL" id="QDT25953.1"/>
    </source>
</evidence>
<dbReference type="AlphaFoldDB" id="A0A517Q2V4"/>
<dbReference type="RefSeq" id="WP_197997495.1">
    <property type="nucleotide sequence ID" value="NZ_CP037421.1"/>
</dbReference>
<proteinExistence type="predicted"/>
<protein>
    <recommendedName>
        <fullName evidence="5">DUF1549 domain-containing protein</fullName>
    </recommendedName>
</protein>
<dbReference type="EMBL" id="CP037421">
    <property type="protein sequence ID" value="QDT25953.1"/>
    <property type="molecule type" value="Genomic_DNA"/>
</dbReference>
<dbReference type="InterPro" id="IPR022655">
    <property type="entry name" value="DUF1553"/>
</dbReference>
<reference evidence="3 4" key="1">
    <citation type="submission" date="2019-03" db="EMBL/GenBank/DDBJ databases">
        <title>Deep-cultivation of Planctomycetes and their phenomic and genomic characterization uncovers novel biology.</title>
        <authorList>
            <person name="Wiegand S."/>
            <person name="Jogler M."/>
            <person name="Boedeker C."/>
            <person name="Pinto D."/>
            <person name="Vollmers J."/>
            <person name="Rivas-Marin E."/>
            <person name="Kohn T."/>
            <person name="Peeters S.H."/>
            <person name="Heuer A."/>
            <person name="Rast P."/>
            <person name="Oberbeckmann S."/>
            <person name="Bunk B."/>
            <person name="Jeske O."/>
            <person name="Meyerdierks A."/>
            <person name="Storesund J.E."/>
            <person name="Kallscheuer N."/>
            <person name="Luecker S."/>
            <person name="Lage O.M."/>
            <person name="Pohl T."/>
            <person name="Merkel B.J."/>
            <person name="Hornburger P."/>
            <person name="Mueller R.-W."/>
            <person name="Bruemmer F."/>
            <person name="Labrenz M."/>
            <person name="Spormann A.M."/>
            <person name="Op den Camp H."/>
            <person name="Overmann J."/>
            <person name="Amann R."/>
            <person name="Jetten M.S.M."/>
            <person name="Mascher T."/>
            <person name="Medema M.H."/>
            <person name="Devos D.P."/>
            <person name="Kaster A.-K."/>
            <person name="Ovreas L."/>
            <person name="Rohde M."/>
            <person name="Galperin M.Y."/>
            <person name="Jogler C."/>
        </authorList>
    </citation>
    <scope>NUCLEOTIDE SEQUENCE [LARGE SCALE GENOMIC DNA]</scope>
    <source>
        <strain evidence="3 4">Enr10</strain>
    </source>
</reference>
<feature type="domain" description="DUF1553" evidence="2">
    <location>
        <begin position="249"/>
        <end position="388"/>
    </location>
</feature>
<accession>A0A517Q2V4</accession>
<dbReference type="PANTHER" id="PTHR35889:SF3">
    <property type="entry name" value="F-BOX DOMAIN-CONTAINING PROTEIN"/>
    <property type="match status" value="1"/>
</dbReference>
<dbReference type="PANTHER" id="PTHR35889">
    <property type="entry name" value="CYCLOINULO-OLIGOSACCHARIDE FRUCTANOTRANSFERASE-RELATED"/>
    <property type="match status" value="1"/>
</dbReference>
<dbReference type="InterPro" id="IPR011444">
    <property type="entry name" value="DUF1549"/>
</dbReference>
<evidence type="ECO:0008006" key="5">
    <source>
        <dbReference type="Google" id="ProtNLM"/>
    </source>
</evidence>